<reference evidence="1 2" key="1">
    <citation type="journal article" date="2020" name="Phytopathology">
        <title>Genome Sequence Resources of Colletotrichum truncatum, C. plurivorum, C. musicola, and C. sojae: Four Species Pathogenic to Soybean (Glycine max).</title>
        <authorList>
            <person name="Rogerio F."/>
            <person name="Boufleur T.R."/>
            <person name="Ciampi-Guillardi M."/>
            <person name="Sukno S.A."/>
            <person name="Thon M.R."/>
            <person name="Massola Junior N.S."/>
            <person name="Baroncelli R."/>
        </authorList>
    </citation>
    <scope>NUCLEOTIDE SEQUENCE [LARGE SCALE GENOMIC DNA]</scope>
    <source>
        <strain evidence="1 2">CMES1059</strain>
    </source>
</reference>
<name>A0ACC3Z2S1_COLTU</name>
<accession>A0ACC3Z2S1</accession>
<proteinExistence type="predicted"/>
<evidence type="ECO:0000313" key="1">
    <source>
        <dbReference type="EMBL" id="KAL0938392.1"/>
    </source>
</evidence>
<sequence>MDASLKNQASLVLYHGFPVSNAYVWSPFVTKLEARLRFASQWYRVEQGSMSKAPQGKIPYVEISHEGQEVPTALGDSTLITQRLIDDGACEDLNAALSPVSKAYDLAIRALLEGKLCFYQNHERWHENYETMRSGVLGAIPWPIQPLIGLLAYRGVTRTLYGQGTGRFTSDEIASFRRQVWGKH</sequence>
<dbReference type="Proteomes" id="UP000805649">
    <property type="component" value="Unassembled WGS sequence"/>
</dbReference>
<protein>
    <submittedName>
        <fullName evidence="1">Uncharacterized protein</fullName>
    </submittedName>
</protein>
<comment type="caution">
    <text evidence="1">The sequence shown here is derived from an EMBL/GenBank/DDBJ whole genome shotgun (WGS) entry which is preliminary data.</text>
</comment>
<evidence type="ECO:0000313" key="2">
    <source>
        <dbReference type="Proteomes" id="UP000805649"/>
    </source>
</evidence>
<organism evidence="1 2">
    <name type="scientific">Colletotrichum truncatum</name>
    <name type="common">Anthracnose fungus</name>
    <name type="synonym">Colletotrichum capsici</name>
    <dbReference type="NCBI Taxonomy" id="5467"/>
    <lineage>
        <taxon>Eukaryota</taxon>
        <taxon>Fungi</taxon>
        <taxon>Dikarya</taxon>
        <taxon>Ascomycota</taxon>
        <taxon>Pezizomycotina</taxon>
        <taxon>Sordariomycetes</taxon>
        <taxon>Hypocreomycetidae</taxon>
        <taxon>Glomerellales</taxon>
        <taxon>Glomerellaceae</taxon>
        <taxon>Colletotrichum</taxon>
        <taxon>Colletotrichum truncatum species complex</taxon>
    </lineage>
</organism>
<keyword evidence="2" id="KW-1185">Reference proteome</keyword>
<gene>
    <name evidence="1" type="ORF">CTRU02_205002</name>
</gene>
<dbReference type="EMBL" id="VUJX02000003">
    <property type="protein sequence ID" value="KAL0938392.1"/>
    <property type="molecule type" value="Genomic_DNA"/>
</dbReference>